<evidence type="ECO:0000313" key="3">
    <source>
        <dbReference type="EMBL" id="KAJ9613024.1"/>
    </source>
</evidence>
<comment type="caution">
    <text evidence="3">The sequence shown here is derived from an EMBL/GenBank/DDBJ whole genome shotgun (WGS) entry which is preliminary data.</text>
</comment>
<dbReference type="Proteomes" id="UP001172673">
    <property type="component" value="Unassembled WGS sequence"/>
</dbReference>
<dbReference type="AlphaFoldDB" id="A0AA39CL16"/>
<organism evidence="3 4">
    <name type="scientific">Cladophialophora chaetospira</name>
    <dbReference type="NCBI Taxonomy" id="386627"/>
    <lineage>
        <taxon>Eukaryota</taxon>
        <taxon>Fungi</taxon>
        <taxon>Dikarya</taxon>
        <taxon>Ascomycota</taxon>
        <taxon>Pezizomycotina</taxon>
        <taxon>Eurotiomycetes</taxon>
        <taxon>Chaetothyriomycetidae</taxon>
        <taxon>Chaetothyriales</taxon>
        <taxon>Herpotrichiellaceae</taxon>
        <taxon>Cladophialophora</taxon>
    </lineage>
</organism>
<proteinExistence type="predicted"/>
<dbReference type="InterPro" id="IPR057227">
    <property type="entry name" value="DUF7905"/>
</dbReference>
<evidence type="ECO:0000259" key="2">
    <source>
        <dbReference type="Pfam" id="PF25482"/>
    </source>
</evidence>
<reference evidence="3" key="1">
    <citation type="submission" date="2022-10" db="EMBL/GenBank/DDBJ databases">
        <title>Culturing micro-colonial fungi from biological soil crusts in the Mojave desert and describing Neophaeococcomyces mojavensis, and introducing the new genera and species Taxawa tesnikishii.</title>
        <authorList>
            <person name="Kurbessoian T."/>
            <person name="Stajich J.E."/>
        </authorList>
    </citation>
    <scope>NUCLEOTIDE SEQUENCE</scope>
    <source>
        <strain evidence="3">TK_41</strain>
    </source>
</reference>
<dbReference type="EMBL" id="JAPDRK010000004">
    <property type="protein sequence ID" value="KAJ9613024.1"/>
    <property type="molecule type" value="Genomic_DNA"/>
</dbReference>
<evidence type="ECO:0000256" key="1">
    <source>
        <dbReference type="SAM" id="MobiDB-lite"/>
    </source>
</evidence>
<keyword evidence="4" id="KW-1185">Reference proteome</keyword>
<evidence type="ECO:0000313" key="4">
    <source>
        <dbReference type="Proteomes" id="UP001172673"/>
    </source>
</evidence>
<gene>
    <name evidence="3" type="ORF">H2200_002965</name>
</gene>
<sequence>MSDHEGEGLDLERWEEASLPGASHFSYAASEVFIQGTTQPNANFHPPTGPRGGPKGRFPAQRQNGFPPPRQNGFSPAPARVLQQQARFGQPRDGPLQSKQQVLKPPVWRNEAQTQAEKGEPPNGQYKFKSERKWKELSRMSLNVNRAAQPPPKQLLKIIMGRTNTFIREPEPEDETLFIWGGENEVVEAKAQVAEWDQDVQQSHANTREEFWYKGRALDGRAANRQDRQAQQNIMKELIQEAAIDYPVEAAFLWPRELDIEEFEKANKEVLDQLRGKYKCQINFPSANTQHIMLAAHSEADAVTLMTRTMNLIKEMISRRDQLVTVNMVDLPNFNLYRDRVGLLDLDPKTQSYLPTLHGKPAEKEEVLNNDRRQIHSGNWKKIKKTVDVAVKKLRMSSQHCRMRFVFGELGFLLFMKPTGGAETYTFEDFYTMVTKGRTQLRLNGLPVRQGDITLLADILDENEAFSDCSEYYAAFFDFPGTSHNTTLRLETVFTPMGVDETENREKRWVELNDMVSRLQVSHLNFDRPDYQITLDAFPVTTEKPPKLRNQMNAFQANVTMDRPPIGIKSFPRRRTHHRPENGLQYVSEMIMLKWRFKNTDGVFELRRKDTYDLRPGRESGTPVETRWHALYYYPEWDNLMGEFASIKPGEDVQWVKSVATFFPEAADEWSALPRGFKNFMNEVEEIQDLLAEAIGRLAKGKGKERAE</sequence>
<feature type="region of interest" description="Disordered" evidence="1">
    <location>
        <begin position="30"/>
        <end position="106"/>
    </location>
</feature>
<protein>
    <recommendedName>
        <fullName evidence="2">DUF7905 domain-containing protein</fullName>
    </recommendedName>
</protein>
<accession>A0AA39CL16</accession>
<name>A0AA39CL16_9EURO</name>
<dbReference type="Pfam" id="PF25482">
    <property type="entry name" value="DUF7905"/>
    <property type="match status" value="1"/>
</dbReference>
<feature type="domain" description="DUF7905" evidence="2">
    <location>
        <begin position="370"/>
        <end position="666"/>
    </location>
</feature>